<organism evidence="2">
    <name type="scientific">Anopheles darlingi</name>
    <name type="common">Mosquito</name>
    <dbReference type="NCBI Taxonomy" id="43151"/>
    <lineage>
        <taxon>Eukaryota</taxon>
        <taxon>Metazoa</taxon>
        <taxon>Ecdysozoa</taxon>
        <taxon>Arthropoda</taxon>
        <taxon>Hexapoda</taxon>
        <taxon>Insecta</taxon>
        <taxon>Pterygota</taxon>
        <taxon>Neoptera</taxon>
        <taxon>Endopterygota</taxon>
        <taxon>Diptera</taxon>
        <taxon>Nematocera</taxon>
        <taxon>Culicoidea</taxon>
        <taxon>Culicidae</taxon>
        <taxon>Anophelinae</taxon>
        <taxon>Anopheles</taxon>
    </lineage>
</organism>
<reference evidence="2" key="1">
    <citation type="submission" date="2018-01" db="EMBL/GenBank/DDBJ databases">
        <title>An insight into the sialome of Amazonian anophelines.</title>
        <authorList>
            <person name="Ribeiro J.M."/>
            <person name="Scarpassa V."/>
            <person name="Calvo E."/>
        </authorList>
    </citation>
    <scope>NUCLEOTIDE SEQUENCE</scope>
</reference>
<feature type="chain" id="PRO_5014915155" evidence="1">
    <location>
        <begin position="38"/>
        <end position="107"/>
    </location>
</feature>
<proteinExistence type="predicted"/>
<sequence length="107" mass="11746">MGIFWCTGTSCRHTHTHTHTLLLPCLVLSCVVQHALCIHDHHNYTICHNNHTSPKGRGFCGVQVYRALGTEATIELEIAESLLQPGPGALYRARAMCVISAINLAKI</sequence>
<protein>
    <submittedName>
        <fullName evidence="2">Putative secreted protein</fullName>
    </submittedName>
</protein>
<accession>A0A2M4D678</accession>
<feature type="signal peptide" evidence="1">
    <location>
        <begin position="1"/>
        <end position="37"/>
    </location>
</feature>
<dbReference type="AlphaFoldDB" id="A0A2M4D678"/>
<keyword evidence="1" id="KW-0732">Signal</keyword>
<dbReference type="EMBL" id="GGFL01008887">
    <property type="protein sequence ID" value="MBW73065.1"/>
    <property type="molecule type" value="Transcribed_RNA"/>
</dbReference>
<name>A0A2M4D678_ANODA</name>
<evidence type="ECO:0000313" key="2">
    <source>
        <dbReference type="EMBL" id="MBW73065.1"/>
    </source>
</evidence>
<evidence type="ECO:0000256" key="1">
    <source>
        <dbReference type="SAM" id="SignalP"/>
    </source>
</evidence>